<evidence type="ECO:0000313" key="2">
    <source>
        <dbReference type="EMBL" id="KAE8412133.1"/>
    </source>
</evidence>
<organism evidence="2 3">
    <name type="scientific">Aspergillus pseudocaelatus</name>
    <dbReference type="NCBI Taxonomy" id="1825620"/>
    <lineage>
        <taxon>Eukaryota</taxon>
        <taxon>Fungi</taxon>
        <taxon>Dikarya</taxon>
        <taxon>Ascomycota</taxon>
        <taxon>Pezizomycotina</taxon>
        <taxon>Eurotiomycetes</taxon>
        <taxon>Eurotiomycetidae</taxon>
        <taxon>Eurotiales</taxon>
        <taxon>Aspergillaceae</taxon>
        <taxon>Aspergillus</taxon>
        <taxon>Aspergillus subgen. Circumdati</taxon>
    </lineage>
</organism>
<evidence type="ECO:0000256" key="1">
    <source>
        <dbReference type="SAM" id="Phobius"/>
    </source>
</evidence>
<keyword evidence="3" id="KW-1185">Reference proteome</keyword>
<keyword evidence="1" id="KW-0812">Transmembrane</keyword>
<keyword evidence="1" id="KW-1133">Transmembrane helix</keyword>
<evidence type="ECO:0000313" key="3">
    <source>
        <dbReference type="Proteomes" id="UP000325395"/>
    </source>
</evidence>
<name>A0ABQ6W4R9_9EURO</name>
<sequence>MLEASLREPDFISQSRQVETTPAGIAERTDYAKIKIVALSTLLLVSGGFACYSPMCLYVIISLYHYRLTTEQYIEWHIMYIDGTGKN</sequence>
<dbReference type="Proteomes" id="UP000325395">
    <property type="component" value="Unassembled WGS sequence"/>
</dbReference>
<protein>
    <submittedName>
        <fullName evidence="2">Uncharacterized protein</fullName>
    </submittedName>
</protein>
<feature type="transmembrane region" description="Helical" evidence="1">
    <location>
        <begin position="36"/>
        <end position="61"/>
    </location>
</feature>
<keyword evidence="1" id="KW-0472">Membrane</keyword>
<proteinExistence type="predicted"/>
<dbReference type="EMBL" id="ML735846">
    <property type="protein sequence ID" value="KAE8412133.1"/>
    <property type="molecule type" value="Genomic_DNA"/>
</dbReference>
<accession>A0ABQ6W4R9</accession>
<gene>
    <name evidence="2" type="ORF">BDV36DRAFT_272465</name>
</gene>
<reference evidence="2 3" key="1">
    <citation type="submission" date="2019-04" db="EMBL/GenBank/DDBJ databases">
        <authorList>
            <consortium name="DOE Joint Genome Institute"/>
            <person name="Mondo S."/>
            <person name="Kjaerbolling I."/>
            <person name="Vesth T."/>
            <person name="Frisvad J.C."/>
            <person name="Nybo J.L."/>
            <person name="Theobald S."/>
            <person name="Kildgaard S."/>
            <person name="Isbrandt T."/>
            <person name="Kuo A."/>
            <person name="Sato A."/>
            <person name="Lyhne E.K."/>
            <person name="Kogle M.E."/>
            <person name="Wiebenga A."/>
            <person name="Kun R.S."/>
            <person name="Lubbers R.J."/>
            <person name="Makela M.R."/>
            <person name="Barry K."/>
            <person name="Chovatia M."/>
            <person name="Clum A."/>
            <person name="Daum C."/>
            <person name="Haridas S."/>
            <person name="He G."/>
            <person name="LaButti K."/>
            <person name="Lipzen A."/>
            <person name="Riley R."/>
            <person name="Salamov A."/>
            <person name="Simmons B.A."/>
            <person name="Magnuson J.K."/>
            <person name="Henrissat B."/>
            <person name="Mortensen U.H."/>
            <person name="Larsen T.O."/>
            <person name="Devries R.P."/>
            <person name="Grigoriev I.V."/>
            <person name="Machida M."/>
            <person name="Baker S.E."/>
            <person name="Andersen M.R."/>
            <person name="Cantor M.N."/>
            <person name="Hua S.X."/>
        </authorList>
    </citation>
    <scope>NUCLEOTIDE SEQUENCE [LARGE SCALE GENOMIC DNA]</scope>
    <source>
        <strain evidence="2 3">CBS 117616</strain>
    </source>
</reference>